<dbReference type="InterPro" id="IPR036078">
    <property type="entry name" value="Spo11/TopoVI_A_sf"/>
</dbReference>
<dbReference type="GO" id="GO:0000228">
    <property type="term" value="C:nuclear chromosome"/>
    <property type="evidence" value="ECO:0007669"/>
    <property type="project" value="TreeGrafter"/>
</dbReference>
<dbReference type="Gene3D" id="3.40.1360.10">
    <property type="match status" value="1"/>
</dbReference>
<evidence type="ECO:0000259" key="12">
    <source>
        <dbReference type="Pfam" id="PF04406"/>
    </source>
</evidence>
<evidence type="ECO:0000256" key="6">
    <source>
        <dbReference type="ARBA" id="ARBA00022842"/>
    </source>
</evidence>
<proteinExistence type="inferred from homology"/>
<evidence type="ECO:0000256" key="9">
    <source>
        <dbReference type="ARBA" id="ARBA00023235"/>
    </source>
</evidence>
<keyword evidence="15" id="KW-1185">Reference proteome</keyword>
<evidence type="ECO:0000256" key="4">
    <source>
        <dbReference type="ARBA" id="ARBA00012895"/>
    </source>
</evidence>
<dbReference type="GO" id="GO:0007131">
    <property type="term" value="P:reciprocal meiotic recombination"/>
    <property type="evidence" value="ECO:0007669"/>
    <property type="project" value="TreeGrafter"/>
</dbReference>
<dbReference type="CDD" id="cd00223">
    <property type="entry name" value="TOPRIM_TopoIIB_SPO"/>
    <property type="match status" value="1"/>
</dbReference>
<dbReference type="GO" id="GO:0005524">
    <property type="term" value="F:ATP binding"/>
    <property type="evidence" value="ECO:0007669"/>
    <property type="project" value="InterPro"/>
</dbReference>
<feature type="domain" description="Topoisomerase 6 subunit A/Spo11 TOPRIM" evidence="13">
    <location>
        <begin position="240"/>
        <end position="420"/>
    </location>
</feature>
<dbReference type="GO" id="GO:0003918">
    <property type="term" value="F:DNA topoisomerase type II (double strand cut, ATP-hydrolyzing) activity"/>
    <property type="evidence" value="ECO:0007669"/>
    <property type="project" value="UniProtKB-UniRule"/>
</dbReference>
<organism evidence="14 15">
    <name type="scientific">Cochliobolus sativus (strain ND90Pr / ATCC 201652)</name>
    <name type="common">Common root rot and spot blotch fungus</name>
    <name type="synonym">Bipolaris sorokiniana</name>
    <dbReference type="NCBI Taxonomy" id="665912"/>
    <lineage>
        <taxon>Eukaryota</taxon>
        <taxon>Fungi</taxon>
        <taxon>Dikarya</taxon>
        <taxon>Ascomycota</taxon>
        <taxon>Pezizomycotina</taxon>
        <taxon>Dothideomycetes</taxon>
        <taxon>Pleosporomycetidae</taxon>
        <taxon>Pleosporales</taxon>
        <taxon>Pleosporineae</taxon>
        <taxon>Pleosporaceae</taxon>
        <taxon>Bipolaris</taxon>
    </lineage>
</organism>
<keyword evidence="6" id="KW-0460">Magnesium</keyword>
<reference evidence="14 15" key="1">
    <citation type="journal article" date="2012" name="PLoS Pathog.">
        <title>Diverse lifestyles and strategies of plant pathogenesis encoded in the genomes of eighteen Dothideomycetes fungi.</title>
        <authorList>
            <person name="Ohm R.A."/>
            <person name="Feau N."/>
            <person name="Henrissat B."/>
            <person name="Schoch C.L."/>
            <person name="Horwitz B.A."/>
            <person name="Barry K.W."/>
            <person name="Condon B.J."/>
            <person name="Copeland A.C."/>
            <person name="Dhillon B."/>
            <person name="Glaser F."/>
            <person name="Hesse C.N."/>
            <person name="Kosti I."/>
            <person name="LaButti K."/>
            <person name="Lindquist E.A."/>
            <person name="Lucas S."/>
            <person name="Salamov A.A."/>
            <person name="Bradshaw R.E."/>
            <person name="Ciuffetti L."/>
            <person name="Hamelin R.C."/>
            <person name="Kema G.H.J."/>
            <person name="Lawrence C."/>
            <person name="Scott J.A."/>
            <person name="Spatafora J.W."/>
            <person name="Turgeon B.G."/>
            <person name="de Wit P.J.G.M."/>
            <person name="Zhong S."/>
            <person name="Goodwin S.B."/>
            <person name="Grigoriev I.V."/>
        </authorList>
    </citation>
    <scope>NUCLEOTIDE SEQUENCE [LARGE SCALE GENOMIC DNA]</scope>
    <source>
        <strain evidence="15">ND90Pr / ATCC 201652</strain>
    </source>
</reference>
<comment type="similarity">
    <text evidence="3 10">Belongs to the TOP6A family.</text>
</comment>
<protein>
    <recommendedName>
        <fullName evidence="4">DNA topoisomerase (ATP-hydrolyzing)</fullName>
        <ecNumber evidence="4">5.6.2.2</ecNumber>
    </recommendedName>
</protein>
<dbReference type="InterPro" id="IPR002815">
    <property type="entry name" value="Spo11/TopoVI_A"/>
</dbReference>
<keyword evidence="7 10" id="KW-0799">Topoisomerase</keyword>
<accession>M2SYD4</accession>
<keyword evidence="9 10" id="KW-0413">Isomerase</keyword>
<dbReference type="OMA" id="LTEIHWV"/>
<dbReference type="InterPro" id="IPR013049">
    <property type="entry name" value="Spo11/TopoVI_A_N"/>
</dbReference>
<dbReference type="Pfam" id="PF04406">
    <property type="entry name" value="TP6A_N"/>
    <property type="match status" value="1"/>
</dbReference>
<feature type="domain" description="Spo11/DNA topoisomerase VI subunit A N-terminal" evidence="12">
    <location>
        <begin position="159"/>
        <end position="220"/>
    </location>
</feature>
<evidence type="ECO:0000256" key="10">
    <source>
        <dbReference type="PROSITE-ProRule" id="PRU01385"/>
    </source>
</evidence>
<comment type="catalytic activity">
    <reaction evidence="1 10">
        <text>ATP-dependent breakage, passage and rejoining of double-stranded DNA.</text>
        <dbReference type="EC" id="5.6.2.2"/>
    </reaction>
</comment>
<dbReference type="OrthoDB" id="5377392at2759"/>
<dbReference type="Proteomes" id="UP000016934">
    <property type="component" value="Unassembled WGS sequence"/>
</dbReference>
<dbReference type="GO" id="GO:0046872">
    <property type="term" value="F:metal ion binding"/>
    <property type="evidence" value="ECO:0007669"/>
    <property type="project" value="UniProtKB-KW"/>
</dbReference>
<evidence type="ECO:0000256" key="1">
    <source>
        <dbReference type="ARBA" id="ARBA00000185"/>
    </source>
</evidence>
<dbReference type="FunFam" id="3.40.1360.10:FF:000018">
    <property type="entry name" value="Type II DNA topoisomerase VI subunit A"/>
    <property type="match status" value="1"/>
</dbReference>
<dbReference type="eggNOG" id="KOG2795">
    <property type="taxonomic scope" value="Eukaryota"/>
</dbReference>
<reference evidence="15" key="2">
    <citation type="journal article" date="2013" name="PLoS Genet.">
        <title>Comparative genome structure, secondary metabolite, and effector coding capacity across Cochliobolus pathogens.</title>
        <authorList>
            <person name="Condon B.J."/>
            <person name="Leng Y."/>
            <person name="Wu D."/>
            <person name="Bushley K.E."/>
            <person name="Ohm R.A."/>
            <person name="Otillar R."/>
            <person name="Martin J."/>
            <person name="Schackwitz W."/>
            <person name="Grimwood J."/>
            <person name="MohdZainudin N."/>
            <person name="Xue C."/>
            <person name="Wang R."/>
            <person name="Manning V.A."/>
            <person name="Dhillon B."/>
            <person name="Tu Z.J."/>
            <person name="Steffenson B.J."/>
            <person name="Salamov A."/>
            <person name="Sun H."/>
            <person name="Lowry S."/>
            <person name="LaButti K."/>
            <person name="Han J."/>
            <person name="Copeland A."/>
            <person name="Lindquist E."/>
            <person name="Barry K."/>
            <person name="Schmutz J."/>
            <person name="Baker S.E."/>
            <person name="Ciuffetti L.M."/>
            <person name="Grigoriev I.V."/>
            <person name="Zhong S."/>
            <person name="Turgeon B.G."/>
        </authorList>
    </citation>
    <scope>NUCLEOTIDE SEQUENCE [LARGE SCALE GENOMIC DNA]</scope>
    <source>
        <strain evidence="15">ND90Pr / ATCC 201652</strain>
    </source>
</reference>
<dbReference type="EC" id="5.6.2.2" evidence="4"/>
<feature type="region of interest" description="Disordered" evidence="11">
    <location>
        <begin position="127"/>
        <end position="147"/>
    </location>
</feature>
<evidence type="ECO:0000256" key="5">
    <source>
        <dbReference type="ARBA" id="ARBA00022723"/>
    </source>
</evidence>
<dbReference type="Pfam" id="PF21180">
    <property type="entry name" value="TOP6A-Spo11_Toprim"/>
    <property type="match status" value="1"/>
</dbReference>
<comment type="cofactor">
    <cofactor evidence="2">
        <name>Mg(2+)</name>
        <dbReference type="ChEBI" id="CHEBI:18420"/>
    </cofactor>
</comment>
<evidence type="ECO:0000256" key="7">
    <source>
        <dbReference type="ARBA" id="ARBA00023029"/>
    </source>
</evidence>
<dbReference type="EMBL" id="KB445639">
    <property type="protein sequence ID" value="EMD67340.1"/>
    <property type="molecule type" value="Genomic_DNA"/>
</dbReference>
<evidence type="ECO:0000313" key="15">
    <source>
        <dbReference type="Proteomes" id="UP000016934"/>
    </source>
</evidence>
<dbReference type="GO" id="GO:0042138">
    <property type="term" value="P:meiotic DNA double-strand break formation"/>
    <property type="evidence" value="ECO:0007669"/>
    <property type="project" value="TreeGrafter"/>
</dbReference>
<dbReference type="AlphaFoldDB" id="M2SYD4"/>
<dbReference type="KEGG" id="bsc:COCSADRAFT_136216"/>
<evidence type="ECO:0000256" key="2">
    <source>
        <dbReference type="ARBA" id="ARBA00001946"/>
    </source>
</evidence>
<dbReference type="GO" id="GO:0000706">
    <property type="term" value="P:meiotic DNA double-strand break processing"/>
    <property type="evidence" value="ECO:0007669"/>
    <property type="project" value="TreeGrafter"/>
</dbReference>
<feature type="active site" description="O-(5'-phospho-DNA)-tyrosine intermediate" evidence="10">
    <location>
        <position position="188"/>
    </location>
</feature>
<evidence type="ECO:0000256" key="3">
    <source>
        <dbReference type="ARBA" id="ARBA00006559"/>
    </source>
</evidence>
<evidence type="ECO:0000313" key="14">
    <source>
        <dbReference type="EMBL" id="EMD67340.1"/>
    </source>
</evidence>
<dbReference type="InterPro" id="IPR034136">
    <property type="entry name" value="TOPRIM_Topo6A/Spo11"/>
</dbReference>
<keyword evidence="5" id="KW-0479">Metal-binding</keyword>
<evidence type="ECO:0000259" key="13">
    <source>
        <dbReference type="Pfam" id="PF21180"/>
    </source>
</evidence>
<dbReference type="GeneID" id="19131003"/>
<name>M2SYD4_COCSN</name>
<dbReference type="STRING" id="665912.M2SYD4"/>
<dbReference type="SUPFAM" id="SSF56726">
    <property type="entry name" value="DNA topoisomerase IV, alpha subunit"/>
    <property type="match status" value="1"/>
</dbReference>
<gene>
    <name evidence="14" type="ORF">COCSADRAFT_136216</name>
</gene>
<dbReference type="PANTHER" id="PTHR10848">
    <property type="entry name" value="MEIOTIC RECOMBINATION PROTEIN SPO11"/>
    <property type="match status" value="1"/>
</dbReference>
<dbReference type="HOGENOM" id="CLU_037229_0_0_1"/>
<dbReference type="PANTHER" id="PTHR10848:SF0">
    <property type="entry name" value="MEIOTIC RECOMBINATION PROTEIN SPO11"/>
    <property type="match status" value="1"/>
</dbReference>
<sequence>MDEDDFEDLLFVDPGTPMYPSDILLDDSDDDILFSNRDAQSHDWKSADTTSSPNIAGVVSGGHTFPNSVINIYEQHGCHIAEITQRPVRDRYWVIARIEAMLERIIDSLLGQHESLTIRLKSRANFSRRNAPSNEGDGSIPKPKERDINFPGANAQEAWKFTVLLRILELIHGSLLDNTVMTKRDIYYRHPDLFVKQSVVDRYVDDLACTFDITRSQLNVGLLIPVVRDDDSWGLTEIHWVLIIEKEATFRSLIGSAQWSTLGLHGVVVTAKGYPDVASRQFLRQLGNNAPQIPMFVLVDLDPDGIAILSTYKYGSYRLMHEDVALMNTPALSLPNVRWLGVKSDNMSLSLVGEHGTKRKMIHQLQGLMRLTMRDRTKATRMLEWDLCGEDGLERDWRRELQWMLMLNVKAEMQVLDELSGGLVSWLSDQLGDAGNLLVTDTKIGSDCSDDGMLF</sequence>
<dbReference type="GO" id="GO:0003677">
    <property type="term" value="F:DNA binding"/>
    <property type="evidence" value="ECO:0007669"/>
    <property type="project" value="UniProtKB-UniRule"/>
</dbReference>
<evidence type="ECO:0000256" key="11">
    <source>
        <dbReference type="SAM" id="MobiDB-lite"/>
    </source>
</evidence>
<evidence type="ECO:0000256" key="8">
    <source>
        <dbReference type="ARBA" id="ARBA00023125"/>
    </source>
</evidence>
<dbReference type="PROSITE" id="PS52041">
    <property type="entry name" value="TOPO_IIB"/>
    <property type="match status" value="1"/>
</dbReference>
<dbReference type="RefSeq" id="XP_007697020.1">
    <property type="nucleotide sequence ID" value="XM_007698830.1"/>
</dbReference>
<keyword evidence="8 10" id="KW-0238">DNA-binding</keyword>